<gene>
    <name evidence="1" type="ORF">GV827_20900</name>
</gene>
<sequence>MKVNFYVIQRYLSWLTEGRGASNPETIDDWETYEVDMDAMIREARQNGDEDLLMLAIDSLVADPDGRIDEFVGHVYAFTDEDLGDLFSHAFEYIWPDAVLSAPGEGPDYQFVPMSDEEWAARKGG</sequence>
<reference evidence="1 2" key="1">
    <citation type="submission" date="2020-01" db="EMBL/GenBank/DDBJ databases">
        <title>Sulfitobacter sediminilitoris sp. nov., isolated from a tidal flat.</title>
        <authorList>
            <person name="Park S."/>
            <person name="Yoon J.-H."/>
        </authorList>
    </citation>
    <scope>NUCLEOTIDE SEQUENCE [LARGE SCALE GENOMIC DNA]</scope>
    <source>
        <strain evidence="1 2">JBTF-M27</strain>
    </source>
</reference>
<dbReference type="EMBL" id="JAABNT010000024">
    <property type="protein sequence ID" value="NEK24833.1"/>
    <property type="molecule type" value="Genomic_DNA"/>
</dbReference>
<dbReference type="Proteomes" id="UP000468591">
    <property type="component" value="Unassembled WGS sequence"/>
</dbReference>
<comment type="caution">
    <text evidence="1">The sequence shown here is derived from an EMBL/GenBank/DDBJ whole genome shotgun (WGS) entry which is preliminary data.</text>
</comment>
<evidence type="ECO:0000313" key="2">
    <source>
        <dbReference type="Proteomes" id="UP000468591"/>
    </source>
</evidence>
<name>A0A6P0CJZ3_9RHOB</name>
<protein>
    <submittedName>
        <fullName evidence="1">Uncharacterized protein</fullName>
    </submittedName>
</protein>
<accession>A0A6P0CJZ3</accession>
<keyword evidence="2" id="KW-1185">Reference proteome</keyword>
<proteinExistence type="predicted"/>
<dbReference type="RefSeq" id="WP_164355827.1">
    <property type="nucleotide sequence ID" value="NZ_JAABNT010000024.1"/>
</dbReference>
<evidence type="ECO:0000313" key="1">
    <source>
        <dbReference type="EMBL" id="NEK24833.1"/>
    </source>
</evidence>
<organism evidence="1 2">
    <name type="scientific">Sulfitobacter sediminilitoris</name>
    <dbReference type="NCBI Taxonomy" id="2698830"/>
    <lineage>
        <taxon>Bacteria</taxon>
        <taxon>Pseudomonadati</taxon>
        <taxon>Pseudomonadota</taxon>
        <taxon>Alphaproteobacteria</taxon>
        <taxon>Rhodobacterales</taxon>
        <taxon>Roseobacteraceae</taxon>
        <taxon>Sulfitobacter</taxon>
    </lineage>
</organism>
<dbReference type="AlphaFoldDB" id="A0A6P0CJZ3"/>